<feature type="compositionally biased region" description="Pro residues" evidence="11">
    <location>
        <begin position="219"/>
        <end position="228"/>
    </location>
</feature>
<accession>A0A3L8Q5Y2</accession>
<protein>
    <recommendedName>
        <fullName evidence="9">Protein phosphatase 1 regulatory subunit 1A</fullName>
    </recommendedName>
    <alternativeName>
        <fullName evidence="10">Protein phosphatase inhibitor 1</fullName>
    </alternativeName>
</protein>
<keyword evidence="2" id="KW-0597">Phosphoprotein</keyword>
<name>A0A3L8Q5Y2_CHLGU</name>
<dbReference type="EMBL" id="QUSF01005594">
    <property type="protein sequence ID" value="RLV62715.1"/>
    <property type="molecule type" value="Genomic_DNA"/>
</dbReference>
<keyword evidence="6" id="KW-0119">Carbohydrate metabolism</keyword>
<dbReference type="GO" id="GO:0035556">
    <property type="term" value="P:intracellular signal transduction"/>
    <property type="evidence" value="ECO:0007669"/>
    <property type="project" value="TreeGrafter"/>
</dbReference>
<feature type="compositionally biased region" description="Low complexity" evidence="11">
    <location>
        <begin position="173"/>
        <end position="182"/>
    </location>
</feature>
<dbReference type="GO" id="GO:0004864">
    <property type="term" value="F:protein phosphatase inhibitor activity"/>
    <property type="evidence" value="ECO:0007669"/>
    <property type="project" value="UniProtKB-KW"/>
</dbReference>
<dbReference type="AlphaFoldDB" id="A0A3L8Q5Y2"/>
<evidence type="ECO:0000313" key="13">
    <source>
        <dbReference type="Proteomes" id="UP000276834"/>
    </source>
</evidence>
<comment type="similarity">
    <text evidence="1">Belongs to the protein phosphatase inhibitor 1 family.</text>
</comment>
<comment type="subunit">
    <text evidence="8">Interacts with PPP1R15A.</text>
</comment>
<comment type="caution">
    <text evidence="12">The sequence shown here is derived from an EMBL/GenBank/DDBJ whole genome shotgun (WGS) entry which is preliminary data.</text>
</comment>
<dbReference type="GO" id="GO:0005737">
    <property type="term" value="C:cytoplasm"/>
    <property type="evidence" value="ECO:0007669"/>
    <property type="project" value="TreeGrafter"/>
</dbReference>
<evidence type="ECO:0000256" key="3">
    <source>
        <dbReference type="ARBA" id="ARBA00022600"/>
    </source>
</evidence>
<comment type="function">
    <text evidence="7">Inhibitor of protein-phosphatase 1. This protein may be important in hormonal control of glycogen metabolism. Hormones that elevate intracellular cAMP increase I-1 activity in many tissues. I-1 activation may impose cAMP control over proteins that are not directly phosphorylated by PKA. Following a rise in intracellular calcium, I-1 is inactivated by calcineurin (or PP2B). Does not inhibit type-2 phosphatases.</text>
</comment>
<evidence type="ECO:0000256" key="9">
    <source>
        <dbReference type="ARBA" id="ARBA00040692"/>
    </source>
</evidence>
<evidence type="ECO:0000256" key="5">
    <source>
        <dbReference type="ARBA" id="ARBA00023272"/>
    </source>
</evidence>
<evidence type="ECO:0000256" key="7">
    <source>
        <dbReference type="ARBA" id="ARBA00037661"/>
    </source>
</evidence>
<dbReference type="GO" id="GO:0005977">
    <property type="term" value="P:glycogen metabolic process"/>
    <property type="evidence" value="ECO:0007669"/>
    <property type="project" value="UniProtKB-KW"/>
</dbReference>
<sequence length="565" mass="56683">MSLCPSRVPLSIPVSLCPSCVPVSIPVSLCLSPCPSVHPRVPRAEPGARRGLRGAWPGRGRGVAGAWPLGAAGAAGAAAPAMEPNSPRKIQFTVPLLEPHLDPEAAEQVRRHRGDTGGTPGRHRGDTGGTPGGPRGRAEERAGRAPEGCGHGGGTARAGGPGGGAAGPGGDAGTAATGGCSLPRPPLSPEPRGAVRRGGTVPGPCAGSARRHRGHPGATPGPPGPAPGPGHGVTPRGHGRGPPGTPSPSCHLPPPWGLQGTGELWGDPSAPPRGPEGGEEKRGGPYRVPPAGGPPRCQRSRGECGAATECAHPGPPPGSAAAAGFGVPRREGESLGVPRWEEENLGSGGSKSPPAPSKGHPQPRPHQSRARGLGHCPARGPPCPALPQFSLPRGALSGGDPGPVRWQQVTLPLSPPCSFLGCPLSDGALGRATPLRVAPRCPRVLRGPPQTRPAPPSEGLRPAAPRPSPQLSPPVFPPGAPRCQARPRPLSRTSARVPSSPHACPRGRGDHPGGVLLGRAEPSRAPPGPARCPLPGPAPGARSRGPLPVPEAAPSRLPPDRAARP</sequence>
<dbReference type="InterPro" id="IPR008466">
    <property type="entry name" value="PPP1R1A/B/C"/>
</dbReference>
<feature type="compositionally biased region" description="Pro residues" evidence="11">
    <location>
        <begin position="464"/>
        <end position="480"/>
    </location>
</feature>
<dbReference type="PANTHER" id="PTHR15417">
    <property type="entry name" value="PROTEIN PHOSPHATASE INHIBITOR AND DOPAMINE- AND CAMP-REGULATED NEURONAL PHOSPHOPROTEIN"/>
    <property type="match status" value="1"/>
</dbReference>
<keyword evidence="3" id="KW-0321">Glycogen metabolism</keyword>
<evidence type="ECO:0000256" key="8">
    <source>
        <dbReference type="ARBA" id="ARBA00038671"/>
    </source>
</evidence>
<evidence type="ECO:0000256" key="4">
    <source>
        <dbReference type="ARBA" id="ARBA00022990"/>
    </source>
</evidence>
<keyword evidence="13" id="KW-1185">Reference proteome</keyword>
<evidence type="ECO:0000313" key="12">
    <source>
        <dbReference type="EMBL" id="RLV62715.1"/>
    </source>
</evidence>
<gene>
    <name evidence="12" type="ORF">DV515_00019020</name>
</gene>
<organism evidence="12 13">
    <name type="scientific">Chloebia gouldiae</name>
    <name type="common">Gouldian finch</name>
    <name type="synonym">Erythrura gouldiae</name>
    <dbReference type="NCBI Taxonomy" id="44316"/>
    <lineage>
        <taxon>Eukaryota</taxon>
        <taxon>Metazoa</taxon>
        <taxon>Chordata</taxon>
        <taxon>Craniata</taxon>
        <taxon>Vertebrata</taxon>
        <taxon>Euteleostomi</taxon>
        <taxon>Archelosauria</taxon>
        <taxon>Archosauria</taxon>
        <taxon>Dinosauria</taxon>
        <taxon>Saurischia</taxon>
        <taxon>Theropoda</taxon>
        <taxon>Coelurosauria</taxon>
        <taxon>Aves</taxon>
        <taxon>Neognathae</taxon>
        <taxon>Neoaves</taxon>
        <taxon>Telluraves</taxon>
        <taxon>Australaves</taxon>
        <taxon>Passeriformes</taxon>
        <taxon>Passeroidea</taxon>
        <taxon>Passeridae</taxon>
        <taxon>Chloebia</taxon>
    </lineage>
</organism>
<evidence type="ECO:0000256" key="2">
    <source>
        <dbReference type="ARBA" id="ARBA00022553"/>
    </source>
</evidence>
<feature type="compositionally biased region" description="Gly residues" evidence="11">
    <location>
        <begin position="149"/>
        <end position="172"/>
    </location>
</feature>
<evidence type="ECO:0000256" key="1">
    <source>
        <dbReference type="ARBA" id="ARBA00007775"/>
    </source>
</evidence>
<dbReference type="PANTHER" id="PTHR15417:SF4">
    <property type="entry name" value="PROTEIN PHOSPHATASE 1 REGULATORY SUBUNIT 1A"/>
    <property type="match status" value="1"/>
</dbReference>
<evidence type="ECO:0000256" key="11">
    <source>
        <dbReference type="SAM" id="MobiDB-lite"/>
    </source>
</evidence>
<dbReference type="Pfam" id="PF05395">
    <property type="entry name" value="DARPP-32"/>
    <property type="match status" value="1"/>
</dbReference>
<proteinExistence type="inferred from homology"/>
<evidence type="ECO:0000256" key="10">
    <source>
        <dbReference type="ARBA" id="ARBA00042082"/>
    </source>
</evidence>
<keyword evidence="5" id="KW-0650">Protein phosphatase inhibitor</keyword>
<feature type="compositionally biased region" description="Pro residues" evidence="11">
    <location>
        <begin position="524"/>
        <end position="538"/>
    </location>
</feature>
<feature type="compositionally biased region" description="Pro residues" evidence="11">
    <location>
        <begin position="243"/>
        <end position="256"/>
    </location>
</feature>
<evidence type="ECO:0000256" key="6">
    <source>
        <dbReference type="ARBA" id="ARBA00023277"/>
    </source>
</evidence>
<keyword evidence="4" id="KW-0007">Acetylation</keyword>
<feature type="region of interest" description="Disordered" evidence="11">
    <location>
        <begin position="105"/>
        <end position="407"/>
    </location>
</feature>
<reference evidence="12 13" key="1">
    <citation type="journal article" date="2018" name="Proc. R. Soc. B">
        <title>A non-coding region near Follistatin controls head colour polymorphism in the Gouldian finch.</title>
        <authorList>
            <person name="Toomey M.B."/>
            <person name="Marques C.I."/>
            <person name="Andrade P."/>
            <person name="Araujo P.M."/>
            <person name="Sabatino S."/>
            <person name="Gazda M.A."/>
            <person name="Afonso S."/>
            <person name="Lopes R.J."/>
            <person name="Corbo J.C."/>
            <person name="Carneiro M."/>
        </authorList>
    </citation>
    <scope>NUCLEOTIDE SEQUENCE [LARGE SCALE GENOMIC DNA]</scope>
    <source>
        <strain evidence="12">Red01</strain>
        <tissue evidence="12">Muscle</tissue>
    </source>
</reference>
<feature type="region of interest" description="Disordered" evidence="11">
    <location>
        <begin position="439"/>
        <end position="565"/>
    </location>
</feature>
<dbReference type="Proteomes" id="UP000276834">
    <property type="component" value="Unassembled WGS sequence"/>
</dbReference>